<dbReference type="Pfam" id="PF00353">
    <property type="entry name" value="HemolysinCabind"/>
    <property type="match status" value="5"/>
</dbReference>
<evidence type="ECO:0000256" key="3">
    <source>
        <dbReference type="ARBA" id="ARBA00022525"/>
    </source>
</evidence>
<comment type="subcellular location">
    <subcellularLocation>
        <location evidence="1">Membrane</location>
    </subcellularLocation>
    <subcellularLocation>
        <location evidence="2">Secreted</location>
    </subcellularLocation>
</comment>
<dbReference type="GO" id="GO:0005576">
    <property type="term" value="C:extracellular region"/>
    <property type="evidence" value="ECO:0007669"/>
    <property type="project" value="UniProtKB-SubCell"/>
</dbReference>
<keyword evidence="3" id="KW-0964">Secreted</keyword>
<dbReference type="PRINTS" id="PR00313">
    <property type="entry name" value="CABNDNGRPT"/>
</dbReference>
<accession>A0A178XMD3</accession>
<dbReference type="STRING" id="1472378.AU381_17905"/>
<protein>
    <recommendedName>
        <fullName evidence="11">Protease</fullName>
    </recommendedName>
</protein>
<dbReference type="InterPro" id="IPR050557">
    <property type="entry name" value="RTX_toxin/Mannuronan_C5-epim"/>
</dbReference>
<dbReference type="GO" id="GO:0016020">
    <property type="term" value="C:membrane"/>
    <property type="evidence" value="ECO:0007669"/>
    <property type="project" value="UniProtKB-SubCell"/>
</dbReference>
<evidence type="ECO:0000256" key="6">
    <source>
        <dbReference type="ARBA" id="ARBA00023026"/>
    </source>
</evidence>
<dbReference type="SUPFAM" id="SSF51120">
    <property type="entry name" value="beta-Roll"/>
    <property type="match status" value="4"/>
</dbReference>
<evidence type="ECO:0000256" key="1">
    <source>
        <dbReference type="ARBA" id="ARBA00004370"/>
    </source>
</evidence>
<keyword evidence="5" id="KW-0677">Repeat</keyword>
<gene>
    <name evidence="9" type="ORF">AU381_17905</name>
</gene>
<dbReference type="Proteomes" id="UP000094025">
    <property type="component" value="Unassembled WGS sequence"/>
</dbReference>
<proteinExistence type="predicted"/>
<dbReference type="PANTHER" id="PTHR38340:SF1">
    <property type="entry name" value="S-LAYER PROTEIN"/>
    <property type="match status" value="1"/>
</dbReference>
<dbReference type="InterPro" id="IPR011049">
    <property type="entry name" value="Serralysin-like_metalloprot_C"/>
</dbReference>
<evidence type="ECO:0000256" key="2">
    <source>
        <dbReference type="ARBA" id="ARBA00004613"/>
    </source>
</evidence>
<name>A0A178XMD3_9HYPH</name>
<dbReference type="EMBL" id="LPUX01000064">
    <property type="protein sequence ID" value="OAP36387.1"/>
    <property type="molecule type" value="Genomic_DNA"/>
</dbReference>
<keyword evidence="7" id="KW-0472">Membrane</keyword>
<dbReference type="AlphaFoldDB" id="A0A178XMD3"/>
<dbReference type="Gene3D" id="2.150.10.10">
    <property type="entry name" value="Serralysin-like metalloprotease, C-terminal"/>
    <property type="match status" value="3"/>
</dbReference>
<keyword evidence="6" id="KW-0843">Virulence</keyword>
<dbReference type="InterPro" id="IPR018511">
    <property type="entry name" value="Hemolysin-typ_Ca-bd_CS"/>
</dbReference>
<evidence type="ECO:0000313" key="10">
    <source>
        <dbReference type="Proteomes" id="UP000094025"/>
    </source>
</evidence>
<dbReference type="PROSITE" id="PS00330">
    <property type="entry name" value="HEMOLYSIN_CALCIUM"/>
    <property type="match status" value="5"/>
</dbReference>
<dbReference type="InterPro" id="IPR001343">
    <property type="entry name" value="Hemolysn_Ca-bd"/>
</dbReference>
<evidence type="ECO:0000313" key="9">
    <source>
        <dbReference type="EMBL" id="OAP36387.1"/>
    </source>
</evidence>
<reference evidence="9 10" key="1">
    <citation type="journal article" date="2016" name="Int. J. Syst. Evol. Microbiol.">
        <title>Ensifer glycinis sp. nov., an novel rhizobial species associated with Glycine spp.</title>
        <authorList>
            <person name="Yan H."/>
            <person name="Yan J."/>
            <person name="Sui X.H."/>
            <person name="Wang E.T."/>
            <person name="Chen W.X."/>
            <person name="Zhang X.X."/>
            <person name="Chen W.F."/>
        </authorList>
    </citation>
    <scope>NUCLEOTIDE SEQUENCE [LARGE SCALE GENOMIC DNA]</scope>
    <source>
        <strain evidence="9 10">CCBAU 23380</strain>
    </source>
</reference>
<evidence type="ECO:0000256" key="7">
    <source>
        <dbReference type="ARBA" id="ARBA00023136"/>
    </source>
</evidence>
<evidence type="ECO:0000256" key="5">
    <source>
        <dbReference type="ARBA" id="ARBA00022737"/>
    </source>
</evidence>
<dbReference type="PRINTS" id="PR01488">
    <property type="entry name" value="RTXTOXINA"/>
</dbReference>
<dbReference type="GO" id="GO:0090729">
    <property type="term" value="F:toxin activity"/>
    <property type="evidence" value="ECO:0007669"/>
    <property type="project" value="UniProtKB-KW"/>
</dbReference>
<organism evidence="9 10">
    <name type="scientific">Sinorhizobium glycinis</name>
    <dbReference type="NCBI Taxonomy" id="1472378"/>
    <lineage>
        <taxon>Bacteria</taxon>
        <taxon>Pseudomonadati</taxon>
        <taxon>Pseudomonadota</taxon>
        <taxon>Alphaproteobacteria</taxon>
        <taxon>Hyphomicrobiales</taxon>
        <taxon>Rhizobiaceae</taxon>
        <taxon>Sinorhizobium/Ensifer group</taxon>
        <taxon>Sinorhizobium</taxon>
    </lineage>
</organism>
<keyword evidence="4" id="KW-0800">Toxin</keyword>
<sequence>MLGVTISVSDEYGLDMRDFDFSSLLYANSYSRSSTTLTAYYGSWADQFRGSGFKYDSNGFPTAGTVTSYAVLYGGVRMVLISGTSIAATKIAAAAKTSSLSDDIAIISTALAGHDLIDGGDDPNYLRGYAGNDTISGGSSLDELYGDDGNDKLSGKSNVDWLYGGNGNDVLNGGADYDYLYGGAGSDTASYAGASSGVTVSIADPFARTGDASYDNLYSIENLEGSSYSDKLEGDANANILSGGNGNDELQGGAGNDKLSGGRGGDKLYGGSGYDTASYEASTVGVTASLTNPSANTNEAVGDTYNSIEALVGSRFNDVLSGNAGANNLFGGDGNDTLVGGAGFDSLYGGNGTDTASYAGATAGVIANLGDMSGNTNDATGDKYISIENLVGSSFADGLYGTSGANNLAGGGGNDRLHSYSGNDVIYGGAGADQLHGGYGADKFIFRALSDSSATSFDSIFDFLLSEQDRIDLSAIDANSKVAGNEAFSFIGSSAFTGSGGQLRVVKQSSDTYIYADINGDKVADLTIHLDDAVSLTKDYFVL</sequence>
<dbReference type="GO" id="GO:0005509">
    <property type="term" value="F:calcium ion binding"/>
    <property type="evidence" value="ECO:0007669"/>
    <property type="project" value="InterPro"/>
</dbReference>
<evidence type="ECO:0000256" key="8">
    <source>
        <dbReference type="SAM" id="MobiDB-lite"/>
    </source>
</evidence>
<dbReference type="InterPro" id="IPR003995">
    <property type="entry name" value="RTX_toxin_determinant-A"/>
</dbReference>
<keyword evidence="10" id="KW-1185">Reference proteome</keyword>
<comment type="caution">
    <text evidence="9">The sequence shown here is derived from an EMBL/GenBank/DDBJ whole genome shotgun (WGS) entry which is preliminary data.</text>
</comment>
<dbReference type="PANTHER" id="PTHR38340">
    <property type="entry name" value="S-LAYER PROTEIN"/>
    <property type="match status" value="1"/>
</dbReference>
<feature type="region of interest" description="Disordered" evidence="8">
    <location>
        <begin position="239"/>
        <end position="261"/>
    </location>
</feature>
<evidence type="ECO:0000256" key="4">
    <source>
        <dbReference type="ARBA" id="ARBA00022656"/>
    </source>
</evidence>
<evidence type="ECO:0008006" key="11">
    <source>
        <dbReference type="Google" id="ProtNLM"/>
    </source>
</evidence>